<dbReference type="Pfam" id="PF02350">
    <property type="entry name" value="Epimerase_2"/>
    <property type="match status" value="1"/>
</dbReference>
<dbReference type="AlphaFoldDB" id="A0A2H0R551"/>
<accession>A0A2H0R551</accession>
<dbReference type="EMBL" id="PCXO01000003">
    <property type="protein sequence ID" value="PIR41633.1"/>
    <property type="molecule type" value="Genomic_DNA"/>
</dbReference>
<comment type="similarity">
    <text evidence="1">Belongs to the UDP-N-acetylglucosamine 2-epimerase family.</text>
</comment>
<dbReference type="InterPro" id="IPR003331">
    <property type="entry name" value="UDP_GlcNAc_Epimerase_2_dom"/>
</dbReference>
<dbReference type="InterPro" id="IPR029767">
    <property type="entry name" value="WecB-like"/>
</dbReference>
<dbReference type="CDD" id="cd03786">
    <property type="entry name" value="GTB_UDP-GlcNAc_2-Epimerase"/>
    <property type="match status" value="1"/>
</dbReference>
<dbReference type="Proteomes" id="UP000230232">
    <property type="component" value="Unassembled WGS sequence"/>
</dbReference>
<reference evidence="3 4" key="1">
    <citation type="submission" date="2017-09" db="EMBL/GenBank/DDBJ databases">
        <title>Depth-based differentiation of microbial function through sediment-hosted aquifers and enrichment of novel symbionts in the deep terrestrial subsurface.</title>
        <authorList>
            <person name="Probst A.J."/>
            <person name="Ladd B."/>
            <person name="Jarett J.K."/>
            <person name="Geller-Mcgrath D.E."/>
            <person name="Sieber C.M."/>
            <person name="Emerson J.B."/>
            <person name="Anantharaman K."/>
            <person name="Thomas B.C."/>
            <person name="Malmstrom R."/>
            <person name="Stieglmeier M."/>
            <person name="Klingl A."/>
            <person name="Woyke T."/>
            <person name="Ryan C.M."/>
            <person name="Banfield J.F."/>
        </authorList>
    </citation>
    <scope>NUCLEOTIDE SEQUENCE [LARGE SCALE GENOMIC DNA]</scope>
    <source>
        <strain evidence="3">CG10_big_fil_rev_8_21_14_0_10_46_23</strain>
    </source>
</reference>
<evidence type="ECO:0000259" key="2">
    <source>
        <dbReference type="Pfam" id="PF02350"/>
    </source>
</evidence>
<evidence type="ECO:0000256" key="1">
    <source>
        <dbReference type="RuleBase" id="RU003513"/>
    </source>
</evidence>
<dbReference type="PANTHER" id="PTHR43174:SF1">
    <property type="entry name" value="UDP-N-ACETYLGLUCOSAMINE 2-EPIMERASE"/>
    <property type="match status" value="1"/>
</dbReference>
<comment type="caution">
    <text evidence="3">The sequence shown here is derived from an EMBL/GenBank/DDBJ whole genome shotgun (WGS) entry which is preliminary data.</text>
</comment>
<organism evidence="3 4">
    <name type="scientific">Candidatus Yanofskybacteria bacterium CG10_big_fil_rev_8_21_14_0_10_46_23</name>
    <dbReference type="NCBI Taxonomy" id="1975098"/>
    <lineage>
        <taxon>Bacteria</taxon>
        <taxon>Candidatus Yanofskyibacteriota</taxon>
    </lineage>
</organism>
<dbReference type="GO" id="GO:0016853">
    <property type="term" value="F:isomerase activity"/>
    <property type="evidence" value="ECO:0007669"/>
    <property type="project" value="UniProtKB-KW"/>
</dbReference>
<evidence type="ECO:0000313" key="4">
    <source>
        <dbReference type="Proteomes" id="UP000230232"/>
    </source>
</evidence>
<feature type="domain" description="UDP-N-acetylglucosamine 2-epimerase" evidence="2">
    <location>
        <begin position="39"/>
        <end position="371"/>
    </location>
</feature>
<name>A0A2H0R551_9BACT</name>
<gene>
    <name evidence="3" type="ORF">COV31_00125</name>
</gene>
<evidence type="ECO:0000313" key="3">
    <source>
        <dbReference type="EMBL" id="PIR41633.1"/>
    </source>
</evidence>
<dbReference type="SUPFAM" id="SSF53756">
    <property type="entry name" value="UDP-Glycosyltransferase/glycogen phosphorylase"/>
    <property type="match status" value="1"/>
</dbReference>
<proteinExistence type="inferred from homology"/>
<dbReference type="PANTHER" id="PTHR43174">
    <property type="entry name" value="UDP-N-ACETYLGLUCOSAMINE 2-EPIMERASE"/>
    <property type="match status" value="1"/>
</dbReference>
<dbReference type="NCBIfam" id="TIGR00236">
    <property type="entry name" value="wecB"/>
    <property type="match status" value="1"/>
</dbReference>
<keyword evidence="1" id="KW-0413">Isomerase</keyword>
<protein>
    <submittedName>
        <fullName evidence="3">UDP-N-acetylglucosamine 2-epimerase (Non-hydrolyzing)</fullName>
    </submittedName>
</protein>
<sequence length="389" mass="43871">MLNNKKKDIKKSLTVMTILGTRPEIIRLAAIIKKLDKFCNHVLVHTGQNYDYELNRVFFEDLNLRQPDIQLEVKSDTLHGQLANIIKETGKVLVEKRPDAVLVLGDTNSALSLINAKRLKIPIFHMEAGDRSFDENVPEELNRRIVDSISDVVIAYTEYSRRNLLREGIHPSKIFVSGSPIREVYTGMMGKFKKSKILKELKLTPKKFFTASIHREENVDISGGLELMVNSYNALVEKYGYPVVVSTHPRTMKRLGSLNLLKRADKKIIWHKPFGLIDYIWLQLNSFCVVSDSGTIHEDSSILGFPAIAIRKSTEKAEAIDAGHCGISGLDVESVLRNVAIATEDHFNTKTDPMPEAYTSLHVSSKIVRIVVGMAKIVDKKVWGDKKHV</sequence>
<dbReference type="Gene3D" id="3.40.50.2000">
    <property type="entry name" value="Glycogen Phosphorylase B"/>
    <property type="match status" value="2"/>
</dbReference>